<dbReference type="Pfam" id="PF06032">
    <property type="entry name" value="S-Me-THD_N"/>
    <property type="match status" value="1"/>
</dbReference>
<evidence type="ECO:0000259" key="3">
    <source>
        <dbReference type="Pfam" id="PF06032"/>
    </source>
</evidence>
<dbReference type="InterPro" id="IPR048350">
    <property type="entry name" value="S-Me-THD-like_C"/>
</dbReference>
<dbReference type="GO" id="GO:0016787">
    <property type="term" value="F:hydrolase activity"/>
    <property type="evidence" value="ECO:0007669"/>
    <property type="project" value="InterPro"/>
</dbReference>
<evidence type="ECO:0000313" key="6">
    <source>
        <dbReference type="WBParaSite" id="ACRNAN_scaffold430.g22775.t1"/>
    </source>
</evidence>
<evidence type="ECO:0000259" key="4">
    <source>
        <dbReference type="Pfam" id="PF20906"/>
    </source>
</evidence>
<dbReference type="SUPFAM" id="SSF160991">
    <property type="entry name" value="CV3147-like"/>
    <property type="match status" value="1"/>
</dbReference>
<evidence type="ECO:0000259" key="1">
    <source>
        <dbReference type="Pfam" id="PF01968"/>
    </source>
</evidence>
<keyword evidence="5" id="KW-1185">Reference proteome</keyword>
<dbReference type="InterPro" id="IPR024071">
    <property type="entry name" value="S-Me-THD_C_sf"/>
</dbReference>
<dbReference type="WBParaSite" id="ACRNAN_scaffold430.g22775.t1">
    <property type="protein sequence ID" value="ACRNAN_scaffold430.g22775.t1"/>
    <property type="gene ID" value="ACRNAN_scaffold430.g22775"/>
</dbReference>
<dbReference type="Pfam" id="PF20906">
    <property type="entry name" value="S-Me-THD_C"/>
    <property type="match status" value="1"/>
</dbReference>
<feature type="domain" description="Hydantoinase/oxoprolinase N-terminal" evidence="2">
    <location>
        <begin position="5"/>
        <end position="175"/>
    </location>
</feature>
<accession>A0A914DXD9</accession>
<name>A0A914DXD9_9BILA</name>
<dbReference type="PANTHER" id="PTHR11365:SF10">
    <property type="entry name" value="HYDANTOINASE_OXOPROLINASE"/>
    <property type="match status" value="1"/>
</dbReference>
<dbReference type="SUPFAM" id="SSF53067">
    <property type="entry name" value="Actin-like ATPase domain"/>
    <property type="match status" value="2"/>
</dbReference>
<dbReference type="InterPro" id="IPR008040">
    <property type="entry name" value="Hydant_A_N"/>
</dbReference>
<dbReference type="InterPro" id="IPR002821">
    <property type="entry name" value="Hydantoinase_A"/>
</dbReference>
<organism evidence="5 6">
    <name type="scientific">Acrobeloides nanus</name>
    <dbReference type="NCBI Taxonomy" id="290746"/>
    <lineage>
        <taxon>Eukaryota</taxon>
        <taxon>Metazoa</taxon>
        <taxon>Ecdysozoa</taxon>
        <taxon>Nematoda</taxon>
        <taxon>Chromadorea</taxon>
        <taxon>Rhabditida</taxon>
        <taxon>Tylenchina</taxon>
        <taxon>Cephalobomorpha</taxon>
        <taxon>Cephaloboidea</taxon>
        <taxon>Cephalobidae</taxon>
        <taxon>Acrobeloides</taxon>
    </lineage>
</organism>
<dbReference type="PANTHER" id="PTHR11365">
    <property type="entry name" value="5-OXOPROLINASE RELATED"/>
    <property type="match status" value="1"/>
</dbReference>
<feature type="domain" description="S-Me-THD N-terminal" evidence="3">
    <location>
        <begin position="552"/>
        <end position="699"/>
    </location>
</feature>
<dbReference type="InterPro" id="IPR043129">
    <property type="entry name" value="ATPase_NBD"/>
</dbReference>
<dbReference type="InterPro" id="IPR010318">
    <property type="entry name" value="S-Me-THD_N"/>
</dbReference>
<reference evidence="6" key="1">
    <citation type="submission" date="2022-11" db="UniProtKB">
        <authorList>
            <consortium name="WormBaseParasite"/>
        </authorList>
    </citation>
    <scope>IDENTIFICATION</scope>
</reference>
<dbReference type="Pfam" id="PF01968">
    <property type="entry name" value="Hydantoinase_A"/>
    <property type="match status" value="1"/>
</dbReference>
<dbReference type="InterPro" id="IPR027479">
    <property type="entry name" value="S-Me-THD_N_sf"/>
</dbReference>
<evidence type="ECO:0000259" key="2">
    <source>
        <dbReference type="Pfam" id="PF05378"/>
    </source>
</evidence>
<dbReference type="Proteomes" id="UP000887540">
    <property type="component" value="Unplaced"/>
</dbReference>
<dbReference type="AlphaFoldDB" id="A0A914DXD9"/>
<proteinExistence type="predicted"/>
<dbReference type="Gene3D" id="3.30.420.40">
    <property type="match status" value="2"/>
</dbReference>
<sequence length="872" mass="94458">MACIIGIDVGGTNTDAVVVRNREVLAWTKVTTTKDVTTGVLKAIHGVLMKLKPKNLKIQQINLGTTHFVNSVVQRSLELAKVGVIRIATKPNTESVPALFDFPKELKQILNGGYCIVSGGCDFDGSEISPINETEIVQEIENFLKNNVQNLVLISIFSPVKPEPEEKVYEIIRQHFGSSISCTLSHKIGQLSFVERENASILNESLKPICQTTLKNLQESLKTLNLHCPLFISQNDGTVVTLEHAIDHPVITFASGPTNSMRGAAFISGVKDAVVVDIGGTTTDVGVLIKGFPRLTGTHANTVGPDSVGYKLTKESLCFGGQALTTTDIASFSGYLETPKKPELTSDFVNKALNKIQAMVEEAIDSMKTSSDEIPVVLVGGGSILVKPNIKLVGSSETIRPHHAEVANAIGSALCQVSGRIDTMATIDPDVENAAEKVLEELKSSAIETAVANGAVMRTIELVDIEFIPVSYLPGNAVRVRIVAVGDLDVQSNLSANIDWDKFPTVLSIPELLDENYENIAINPYNEGYMTASSIESPNIDRKDGIWQLTEDDVEKISIGAAILGCGGGGNPYLGKLRVLDQLRHGKTINVITVDRLLSQNQSHCSPYIVSVGYMGAPAVQTERIHSKIEVSTALKALQAYLEGKFDSYEFKTDETGVEFIRFDNLPNLNSQLKPFAAIIPAEIGGINSTEPLAIAAEIKGAGTAESPMPLTKLNDYCILGSMTRCLKLGQAVVEARKIKVNPIEKILNIEKGKVLCYGKVTFVDRKTIGGFNRGYFILQDFNDGSKKKVDFQNENLVVWNGDKALAMVPDLIIVLDTGTGESIITDDMRYGLRATIVVLAPSEMLTKPEALKVIGPEAFGYKDLEYKPSIL</sequence>
<dbReference type="Gene3D" id="3.40.1610.10">
    <property type="entry name" value="CV3147-like domain"/>
    <property type="match status" value="1"/>
</dbReference>
<feature type="domain" description="S-Me-THD-like C-terminal" evidence="4">
    <location>
        <begin position="702"/>
        <end position="869"/>
    </location>
</feature>
<dbReference type="InterPro" id="IPR045079">
    <property type="entry name" value="Oxoprolinase-like"/>
</dbReference>
<protein>
    <submittedName>
        <fullName evidence="6">Hydantoinase</fullName>
    </submittedName>
</protein>
<dbReference type="Pfam" id="PF05378">
    <property type="entry name" value="Hydant_A_N"/>
    <property type="match status" value="1"/>
</dbReference>
<dbReference type="Gene3D" id="2.40.390.10">
    <property type="entry name" value="CV3147-like"/>
    <property type="match status" value="1"/>
</dbReference>
<feature type="domain" description="Hydantoinase A/oxoprolinase" evidence="1">
    <location>
        <begin position="196"/>
        <end position="293"/>
    </location>
</feature>
<evidence type="ECO:0000313" key="5">
    <source>
        <dbReference type="Proteomes" id="UP000887540"/>
    </source>
</evidence>